<dbReference type="Pfam" id="PF13193">
    <property type="entry name" value="AMP-binding_C"/>
    <property type="match status" value="1"/>
</dbReference>
<evidence type="ECO:0000256" key="1">
    <source>
        <dbReference type="ARBA" id="ARBA00001957"/>
    </source>
</evidence>
<evidence type="ECO:0000313" key="6">
    <source>
        <dbReference type="EMBL" id="SHJ98997.1"/>
    </source>
</evidence>
<dbReference type="GO" id="GO:0008610">
    <property type="term" value="P:lipid biosynthetic process"/>
    <property type="evidence" value="ECO:0007669"/>
    <property type="project" value="UniProtKB-ARBA"/>
</dbReference>
<dbReference type="GO" id="GO:0017000">
    <property type="term" value="P:antibiotic biosynthetic process"/>
    <property type="evidence" value="ECO:0007669"/>
    <property type="project" value="UniProtKB-KW"/>
</dbReference>
<dbReference type="SUPFAM" id="SSF52777">
    <property type="entry name" value="CoA-dependent acyltransferases"/>
    <property type="match status" value="4"/>
</dbReference>
<dbReference type="Gene3D" id="3.40.50.980">
    <property type="match status" value="2"/>
</dbReference>
<dbReference type="InterPro" id="IPR001242">
    <property type="entry name" value="Condensation_dom"/>
</dbReference>
<dbReference type="Pfam" id="PF00501">
    <property type="entry name" value="AMP-binding"/>
    <property type="match status" value="1"/>
</dbReference>
<sequence>METNKVKYYELTHPQKRVWYIEKINDNSQLHNIGGYLKINGSIDFEILEKAIQILIKRNSGIRINIVEKNGKPYQYIKPYKDQKVDFFDFSDQDKAKLKFEKWVKNVFEKPFRLNGNNLYYFAMYRISKQECGILLNINHIVADGWAISIIQKEICEIYKALINCEDILNSKKYSYIDYVEKEKKYLGSSRFLRNKSFWNEKFSSLQEESLYKSSTKVQGDRKNFVINSGITKKMRSFLNERKVSMNTFFVAAMAIYLNKTTEKKEIVIGNPVFNRLDRNDRNTVGMYTSTMPVKLVIDNNSSIEELLSYVSSELKLCFLNQKYPYDLLIKDLELTKKGYDSLFKMSLNYYNGTFINDINGIPVEVKEYYNGNQNYSIQLVVKEFENDNIVLSIDYKVDEYSEEEISYIYKYYMNIINQIINNKNVKVKDINLYDELEYFNKINKFNLTKTIYPRNKTIYRLIQEQVEKTPNNVAIIFNNEKLTYKELNEKANQVAWGLHKYGIFKGNVVAIIANHSVELIIFILAVLKTGATYLPIEPKYPIDRINYMLNDSNAKLVLTNLESEIQYDFKGEVYNLKCHLFCNDRISNLNIEEDVNSLAYIIYTSGSTGKPKGVMIKHKNLVNYIYWANKMYIKDDNEVFALYSSISFDLTITSIFTPLISGHSIIIYEGSEDEFVLYRILEENKVTIIKLTPSHLTLIKDIDNTNSRVKRFIVGGEVLKRNLCKAIQKSFNNKIEIINEYGPTEATVGCMIYKYDEKDNKGSTVPIGSPIDNTQIYILNKQLSLVSTGIVGEIYISGDGVATGYLNKDELSQEKFINNPFISGKKMYKTGDLAKYLNDECIEYVGRIDNQVKIRGHRIELEEIEKALLEHNLIKNVIVIERKDNNDNKLLFAYIISEKEIPYKELKAWLSNYVPEYMLPNRFIYVKEFPLTSNGKINYNMLPMDNIVEKEVIPFKNEYEKQLISSMKEVLGISHISIKDNFYQLGGDSIKAIQLSSKLKNKGLDIKVKDILSKDNVYEIASTIKNNNKMLVYDQKLSEGNIRKTPVIEWFFSQEFNEKNHYNQSVMIESLNTNKLDNIEKAIKKIVEHHDVLRLGYNKNTNQLFYKNENVGKKVGVNIYDLTDIDENKRNQKLIELGYLQKSSLNFEKDYLFKVSIFDIENKKQLILLTAHHLLVDGVSWRILVEDFINCLISFESNSRLILPSKTSSYQEWADKLYEYSKNDFYEEKIYWNKILEKKISFPIDFDKGIDSIRTSQTVDIVIDSQLTKEVIKQAYDIYGIDVNEILIIMLAITINNISNEREMLIELERHGREIIDDSIDISRTVGWFTSMYPLYLYIENEELNYKIKNLKEQIRVVPKKGFNYSIIKYLKKEFNNTNLKLVRFNYLGDFDNILKNNKFTISFINSGQDIGPNNHLTSLLDINSLILNEKLNINITYSKNKFKEKTIKDFADKYVKNIEEFVEYCKKRDCKEFTPSDFDGVDISQDDLDNLFD</sequence>
<dbReference type="STRING" id="1121302.SAMN02745163_03010"/>
<evidence type="ECO:0000313" key="7">
    <source>
        <dbReference type="Proteomes" id="UP000184310"/>
    </source>
</evidence>
<dbReference type="GO" id="GO:0003824">
    <property type="term" value="F:catalytic activity"/>
    <property type="evidence" value="ECO:0007669"/>
    <property type="project" value="InterPro"/>
</dbReference>
<evidence type="ECO:0000256" key="3">
    <source>
        <dbReference type="ARBA" id="ARBA00022553"/>
    </source>
</evidence>
<dbReference type="Proteomes" id="UP000184310">
    <property type="component" value="Unassembled WGS sequence"/>
</dbReference>
<organism evidence="6 7">
    <name type="scientific">Clostridium cavendishii DSM 21758</name>
    <dbReference type="NCBI Taxonomy" id="1121302"/>
    <lineage>
        <taxon>Bacteria</taxon>
        <taxon>Bacillati</taxon>
        <taxon>Bacillota</taxon>
        <taxon>Clostridia</taxon>
        <taxon>Eubacteriales</taxon>
        <taxon>Clostridiaceae</taxon>
        <taxon>Clostridium</taxon>
    </lineage>
</organism>
<keyword evidence="4" id="KW-0045">Antibiotic biosynthesis</keyword>
<dbReference type="PROSITE" id="PS00455">
    <property type="entry name" value="AMP_BINDING"/>
    <property type="match status" value="1"/>
</dbReference>
<dbReference type="SUPFAM" id="SSF47336">
    <property type="entry name" value="ACP-like"/>
    <property type="match status" value="1"/>
</dbReference>
<feature type="domain" description="Carrier" evidence="5">
    <location>
        <begin position="955"/>
        <end position="1029"/>
    </location>
</feature>
<dbReference type="FunFam" id="3.40.50.980:FF:000001">
    <property type="entry name" value="Non-ribosomal peptide synthetase"/>
    <property type="match status" value="1"/>
</dbReference>
<accession>A0A1M6NTE2</accession>
<dbReference type="InterPro" id="IPR020845">
    <property type="entry name" value="AMP-binding_CS"/>
</dbReference>
<dbReference type="Gene3D" id="2.30.38.10">
    <property type="entry name" value="Luciferase, Domain 3"/>
    <property type="match status" value="1"/>
</dbReference>
<protein>
    <submittedName>
        <fullName evidence="6">Non-ribosomal peptide synthase domain TIGR01720/amino acid adenylation domain-containing protein</fullName>
    </submittedName>
</protein>
<keyword evidence="3" id="KW-0597">Phosphoprotein</keyword>
<dbReference type="InterPro" id="IPR025110">
    <property type="entry name" value="AMP-bd_C"/>
</dbReference>
<dbReference type="Gene3D" id="3.30.559.30">
    <property type="entry name" value="Nonribosomal peptide synthetase, condensation domain"/>
    <property type="match status" value="2"/>
</dbReference>
<dbReference type="EMBL" id="FQZB01000012">
    <property type="protein sequence ID" value="SHJ98997.1"/>
    <property type="molecule type" value="Genomic_DNA"/>
</dbReference>
<evidence type="ECO:0000256" key="4">
    <source>
        <dbReference type="ARBA" id="ARBA00023194"/>
    </source>
</evidence>
<dbReference type="SUPFAM" id="SSF56801">
    <property type="entry name" value="Acetyl-CoA synthetase-like"/>
    <property type="match status" value="1"/>
</dbReference>
<keyword evidence="7" id="KW-1185">Reference proteome</keyword>
<dbReference type="InterPro" id="IPR045851">
    <property type="entry name" value="AMP-bd_C_sf"/>
</dbReference>
<dbReference type="InterPro" id="IPR036736">
    <property type="entry name" value="ACP-like_sf"/>
</dbReference>
<dbReference type="OrthoDB" id="9778383at2"/>
<dbReference type="Pfam" id="PF00550">
    <property type="entry name" value="PP-binding"/>
    <property type="match status" value="1"/>
</dbReference>
<dbReference type="InterPro" id="IPR023213">
    <property type="entry name" value="CAT-like_dom_sf"/>
</dbReference>
<dbReference type="PANTHER" id="PTHR45398:SF1">
    <property type="entry name" value="ENZYME, PUTATIVE (JCVI)-RELATED"/>
    <property type="match status" value="1"/>
</dbReference>
<dbReference type="InterPro" id="IPR006162">
    <property type="entry name" value="Ppantetheine_attach_site"/>
</dbReference>
<dbReference type="NCBIfam" id="TIGR01733">
    <property type="entry name" value="AA-adenyl-dom"/>
    <property type="match status" value="1"/>
</dbReference>
<dbReference type="RefSeq" id="WP_072989489.1">
    <property type="nucleotide sequence ID" value="NZ_FQZB01000012.1"/>
</dbReference>
<evidence type="ECO:0000259" key="5">
    <source>
        <dbReference type="PROSITE" id="PS50075"/>
    </source>
</evidence>
<name>A0A1M6NTE2_9CLOT</name>
<dbReference type="PANTHER" id="PTHR45398">
    <property type="match status" value="1"/>
</dbReference>
<dbReference type="InterPro" id="IPR010060">
    <property type="entry name" value="NRPS_synth"/>
</dbReference>
<keyword evidence="2" id="KW-0596">Phosphopantetheine</keyword>
<gene>
    <name evidence="6" type="ORF">SAMN02745163_03010</name>
</gene>
<dbReference type="InterPro" id="IPR010071">
    <property type="entry name" value="AA_adenyl_dom"/>
</dbReference>
<reference evidence="6 7" key="1">
    <citation type="submission" date="2016-11" db="EMBL/GenBank/DDBJ databases">
        <authorList>
            <person name="Jaros S."/>
            <person name="Januszkiewicz K."/>
            <person name="Wedrychowicz H."/>
        </authorList>
    </citation>
    <scope>NUCLEOTIDE SEQUENCE [LARGE SCALE GENOMIC DNA]</scope>
    <source>
        <strain evidence="6 7">DSM 21758</strain>
    </source>
</reference>
<dbReference type="Pfam" id="PF00668">
    <property type="entry name" value="Condensation"/>
    <property type="match status" value="2"/>
</dbReference>
<dbReference type="InterPro" id="IPR000873">
    <property type="entry name" value="AMP-dep_synth/lig_dom"/>
</dbReference>
<dbReference type="PROSITE" id="PS00012">
    <property type="entry name" value="PHOSPHOPANTETHEINE"/>
    <property type="match status" value="1"/>
</dbReference>
<dbReference type="Gene3D" id="1.10.1200.10">
    <property type="entry name" value="ACP-like"/>
    <property type="match status" value="1"/>
</dbReference>
<dbReference type="Gene3D" id="3.30.559.10">
    <property type="entry name" value="Chloramphenicol acetyltransferase-like domain"/>
    <property type="match status" value="2"/>
</dbReference>
<proteinExistence type="predicted"/>
<dbReference type="Gene3D" id="3.30.300.30">
    <property type="match status" value="1"/>
</dbReference>
<dbReference type="InterPro" id="IPR009081">
    <property type="entry name" value="PP-bd_ACP"/>
</dbReference>
<dbReference type="NCBIfam" id="TIGR01720">
    <property type="entry name" value="NRPS-para261"/>
    <property type="match status" value="1"/>
</dbReference>
<comment type="cofactor">
    <cofactor evidence="1">
        <name>pantetheine 4'-phosphate</name>
        <dbReference type="ChEBI" id="CHEBI:47942"/>
    </cofactor>
</comment>
<evidence type="ECO:0000256" key="2">
    <source>
        <dbReference type="ARBA" id="ARBA00022450"/>
    </source>
</evidence>
<dbReference type="PROSITE" id="PS50075">
    <property type="entry name" value="CARRIER"/>
    <property type="match status" value="1"/>
</dbReference>